<reference evidence="4" key="1">
    <citation type="journal article" date="2019" name="Int. J. Syst. Evol. Microbiol.">
        <title>The Global Catalogue of Microorganisms (GCM) 10K type strain sequencing project: providing services to taxonomists for standard genome sequencing and annotation.</title>
        <authorList>
            <consortium name="The Broad Institute Genomics Platform"/>
            <consortium name="The Broad Institute Genome Sequencing Center for Infectious Disease"/>
            <person name="Wu L."/>
            <person name="Ma J."/>
        </authorList>
    </citation>
    <scope>NUCLEOTIDE SEQUENCE [LARGE SCALE GENOMIC DNA]</scope>
    <source>
        <strain evidence="4">CCUG 56698</strain>
    </source>
</reference>
<dbReference type="Proteomes" id="UP001596527">
    <property type="component" value="Unassembled WGS sequence"/>
</dbReference>
<comment type="similarity">
    <text evidence="1">Belongs to the glycosyltransferase 20 family.</text>
</comment>
<name>A0ABW2SNZ7_9ACTO</name>
<dbReference type="Pfam" id="PF00982">
    <property type="entry name" value="Glyco_transf_20"/>
    <property type="match status" value="1"/>
</dbReference>
<accession>A0ABW2SNZ7</accession>
<dbReference type="EMBL" id="JBHTEF010000001">
    <property type="protein sequence ID" value="MFC7581877.1"/>
    <property type="molecule type" value="Genomic_DNA"/>
</dbReference>
<feature type="compositionally biased region" description="Basic and acidic residues" evidence="2">
    <location>
        <begin position="312"/>
        <end position="324"/>
    </location>
</feature>
<dbReference type="Gene3D" id="3.40.50.2000">
    <property type="entry name" value="Glycogen Phosphorylase B"/>
    <property type="match status" value="3"/>
</dbReference>
<dbReference type="InterPro" id="IPR001830">
    <property type="entry name" value="Glyco_trans_20"/>
</dbReference>
<dbReference type="RefSeq" id="WP_380975560.1">
    <property type="nucleotide sequence ID" value="NZ_JBHTEF010000001.1"/>
</dbReference>
<evidence type="ECO:0000313" key="3">
    <source>
        <dbReference type="EMBL" id="MFC7581877.1"/>
    </source>
</evidence>
<sequence>MPQTQAGGDAEHHGAGGGSADPDDGASCPLVVVSNRLPVERVRDQDGRWHWRASSGGLVTALEPVVERTGGVWIGWPGTASDSERGPGPGSGSGGGDEDGAGIPTEPFEVAGPSTGRPFTIAPVPLTAEEVERYYEGFSNGTLWPLYHDVIAQPEYHRIWWDAYKEVNHRFAQAAAEAARPGSRVWIQDYQLQLVPRMLRELRPDVSIGFFNHIPFPAPGIYAQLPWRQQILRGLLGADLVGFQRAGDARNFAQAVRQLLGWTVHRGVVEVPLDDEARTGWAARRDTTVDLAGQSDAGRSAALVAEEMPPTRSEREEAGREAGSGRRPSHFGAFPISVDFASWDALGNDPEVRARASQIRHELGSPRTVLLGVDRLDYTKGISHRLKAYGELLDEHRLDVGDTILVEMAIPTREGVSAYQDLREEVEVAVSRINGDHSTVGRSAVQYMHRNLPRREVAALYEAADVLLVTSLRDGMNLVAKEYIAASVDIDGVLILSEFTGAADELRQALIVNPHDVDAIKEAIVRATRMSPRERARRMRQLRRTVRTHDVEAWSAGFLAELDRASASRMGPWRRREARGR</sequence>
<gene>
    <name evidence="3" type="ORF">ACFQWG_11790</name>
</gene>
<dbReference type="PANTHER" id="PTHR10788:SF106">
    <property type="entry name" value="BCDNA.GH08860"/>
    <property type="match status" value="1"/>
</dbReference>
<comment type="caution">
    <text evidence="3">The sequence shown here is derived from an EMBL/GenBank/DDBJ whole genome shotgun (WGS) entry which is preliminary data.</text>
</comment>
<feature type="region of interest" description="Disordered" evidence="2">
    <location>
        <begin position="1"/>
        <end position="29"/>
    </location>
</feature>
<dbReference type="PANTHER" id="PTHR10788">
    <property type="entry name" value="TREHALOSE-6-PHOSPHATE SYNTHASE"/>
    <property type="match status" value="1"/>
</dbReference>
<organism evidence="3 4">
    <name type="scientific">Schaalia naturae</name>
    <dbReference type="NCBI Taxonomy" id="635203"/>
    <lineage>
        <taxon>Bacteria</taxon>
        <taxon>Bacillati</taxon>
        <taxon>Actinomycetota</taxon>
        <taxon>Actinomycetes</taxon>
        <taxon>Actinomycetales</taxon>
        <taxon>Actinomycetaceae</taxon>
        <taxon>Schaalia</taxon>
    </lineage>
</organism>
<dbReference type="CDD" id="cd03788">
    <property type="entry name" value="GT20_TPS"/>
    <property type="match status" value="1"/>
</dbReference>
<proteinExistence type="inferred from homology"/>
<evidence type="ECO:0000256" key="1">
    <source>
        <dbReference type="ARBA" id="ARBA00008799"/>
    </source>
</evidence>
<evidence type="ECO:0000313" key="4">
    <source>
        <dbReference type="Proteomes" id="UP001596527"/>
    </source>
</evidence>
<dbReference type="SUPFAM" id="SSF53756">
    <property type="entry name" value="UDP-Glycosyltransferase/glycogen phosphorylase"/>
    <property type="match status" value="1"/>
</dbReference>
<protein>
    <submittedName>
        <fullName evidence="3">Trehalose-6-phosphate synthase</fullName>
    </submittedName>
</protein>
<keyword evidence="4" id="KW-1185">Reference proteome</keyword>
<feature type="region of interest" description="Disordered" evidence="2">
    <location>
        <begin position="73"/>
        <end position="116"/>
    </location>
</feature>
<evidence type="ECO:0000256" key="2">
    <source>
        <dbReference type="SAM" id="MobiDB-lite"/>
    </source>
</evidence>
<feature type="region of interest" description="Disordered" evidence="2">
    <location>
        <begin position="299"/>
        <end position="327"/>
    </location>
</feature>